<keyword evidence="4" id="KW-1003">Cell membrane</keyword>
<feature type="region of interest" description="Disordered" evidence="14">
    <location>
        <begin position="94"/>
        <end position="141"/>
    </location>
</feature>
<evidence type="ECO:0000313" key="18">
    <source>
        <dbReference type="Proteomes" id="UP000054477"/>
    </source>
</evidence>
<evidence type="ECO:0000256" key="3">
    <source>
        <dbReference type="ARBA" id="ARBA00010031"/>
    </source>
</evidence>
<feature type="compositionally biased region" description="Low complexity" evidence="14">
    <location>
        <begin position="131"/>
        <end position="141"/>
    </location>
</feature>
<keyword evidence="5" id="KW-0964">Secreted</keyword>
<evidence type="ECO:0000256" key="10">
    <source>
        <dbReference type="ARBA" id="ARBA00023136"/>
    </source>
</evidence>
<proteinExistence type="inferred from homology"/>
<keyword evidence="18" id="KW-1185">Reference proteome</keyword>
<keyword evidence="8 15" id="KW-0732">Signal</keyword>
<evidence type="ECO:0000256" key="4">
    <source>
        <dbReference type="ARBA" id="ARBA00022475"/>
    </source>
</evidence>
<protein>
    <recommendedName>
        <fullName evidence="16">CFEM domain-containing protein</fullName>
    </recommendedName>
</protein>
<evidence type="ECO:0000256" key="12">
    <source>
        <dbReference type="ARBA" id="ARBA00023180"/>
    </source>
</evidence>
<dbReference type="GO" id="GO:0005576">
    <property type="term" value="C:extracellular region"/>
    <property type="evidence" value="ECO:0007669"/>
    <property type="project" value="UniProtKB-SubCell"/>
</dbReference>
<accession>A0A0C9WIU1</accession>
<evidence type="ECO:0000259" key="16">
    <source>
        <dbReference type="PROSITE" id="PS52012"/>
    </source>
</evidence>
<keyword evidence="10" id="KW-0472">Membrane</keyword>
<dbReference type="HOGENOM" id="CLU_1408992_0_0_1"/>
<comment type="similarity">
    <text evidence="3">Belongs to the RBT5 family.</text>
</comment>
<evidence type="ECO:0000256" key="15">
    <source>
        <dbReference type="SAM" id="SignalP"/>
    </source>
</evidence>
<dbReference type="PANTHER" id="PTHR37928">
    <property type="entry name" value="CFEM DOMAIN PROTEIN (AFU_ORTHOLOGUE AFUA_6G14090)"/>
    <property type="match status" value="1"/>
</dbReference>
<evidence type="ECO:0000256" key="13">
    <source>
        <dbReference type="ARBA" id="ARBA00023288"/>
    </source>
</evidence>
<reference evidence="17 18" key="1">
    <citation type="submission" date="2014-04" db="EMBL/GenBank/DDBJ databases">
        <authorList>
            <consortium name="DOE Joint Genome Institute"/>
            <person name="Kuo A."/>
            <person name="Kohler A."/>
            <person name="Nagy L.G."/>
            <person name="Floudas D."/>
            <person name="Copeland A."/>
            <person name="Barry K.W."/>
            <person name="Cichocki N."/>
            <person name="Veneault-Fourrey C."/>
            <person name="LaButti K."/>
            <person name="Lindquist E.A."/>
            <person name="Lipzen A."/>
            <person name="Lundell T."/>
            <person name="Morin E."/>
            <person name="Murat C."/>
            <person name="Sun H."/>
            <person name="Tunlid A."/>
            <person name="Henrissat B."/>
            <person name="Grigoriev I.V."/>
            <person name="Hibbett D.S."/>
            <person name="Martin F."/>
            <person name="Nordberg H.P."/>
            <person name="Cantor M.N."/>
            <person name="Hua S.X."/>
        </authorList>
    </citation>
    <scope>NUCLEOTIDE SEQUENCE [LARGE SCALE GENOMIC DNA]</scope>
    <source>
        <strain evidence="17 18">LaAM-08-1</strain>
    </source>
</reference>
<dbReference type="Pfam" id="PF05730">
    <property type="entry name" value="CFEM"/>
    <property type="match status" value="1"/>
</dbReference>
<dbReference type="SMART" id="SM00747">
    <property type="entry name" value="CFEM"/>
    <property type="match status" value="1"/>
</dbReference>
<keyword evidence="13" id="KW-0449">Lipoprotein</keyword>
<evidence type="ECO:0000256" key="2">
    <source>
        <dbReference type="ARBA" id="ARBA00004613"/>
    </source>
</evidence>
<keyword evidence="11" id="KW-1015">Disulfide bond</keyword>
<dbReference type="GO" id="GO:0046872">
    <property type="term" value="F:metal ion binding"/>
    <property type="evidence" value="ECO:0007669"/>
    <property type="project" value="UniProtKB-KW"/>
</dbReference>
<evidence type="ECO:0000256" key="9">
    <source>
        <dbReference type="ARBA" id="ARBA00023004"/>
    </source>
</evidence>
<dbReference type="Proteomes" id="UP000054477">
    <property type="component" value="Unassembled WGS sequence"/>
</dbReference>
<sequence>MQLSLFLFNLLLVLPLVHGQGTSSLPQCGMTCVNATATSFGCSVNDVRCLCSKSNFVSSSVTCAQGTCPPEDLSTTIGVLGELCAAVSTNTASSARTSPLTTSPNSTSGPTLTSTPPQPSASTSITGLSAPSTVTVTTSPNTQTGTTLSISPNFLPTSVSASGSSTTVVVATIYRPPPSSGARKRELCWRLIMGAVGVVMGARSL</sequence>
<dbReference type="GO" id="GO:0005886">
    <property type="term" value="C:plasma membrane"/>
    <property type="evidence" value="ECO:0007669"/>
    <property type="project" value="UniProtKB-SubCell"/>
</dbReference>
<evidence type="ECO:0000256" key="14">
    <source>
        <dbReference type="SAM" id="MobiDB-lite"/>
    </source>
</evidence>
<keyword evidence="6" id="KW-0349">Heme</keyword>
<dbReference type="EMBL" id="KN838839">
    <property type="protein sequence ID" value="KIJ93534.1"/>
    <property type="molecule type" value="Genomic_DNA"/>
</dbReference>
<dbReference type="PANTHER" id="PTHR37928:SF2">
    <property type="entry name" value="GPI ANCHORED CFEM DOMAIN PROTEIN (AFU_ORTHOLOGUE AFUA_6G10580)"/>
    <property type="match status" value="1"/>
</dbReference>
<keyword evidence="7" id="KW-0479">Metal-binding</keyword>
<dbReference type="InterPro" id="IPR008427">
    <property type="entry name" value="Extracellular_membr_CFEM_dom"/>
</dbReference>
<dbReference type="PROSITE" id="PS52012">
    <property type="entry name" value="CFEM"/>
    <property type="match status" value="1"/>
</dbReference>
<dbReference type="STRING" id="1095629.A0A0C9WIU1"/>
<reference evidence="18" key="2">
    <citation type="submission" date="2015-01" db="EMBL/GenBank/DDBJ databases">
        <title>Evolutionary Origins and Diversification of the Mycorrhizal Mutualists.</title>
        <authorList>
            <consortium name="DOE Joint Genome Institute"/>
            <consortium name="Mycorrhizal Genomics Consortium"/>
            <person name="Kohler A."/>
            <person name="Kuo A."/>
            <person name="Nagy L.G."/>
            <person name="Floudas D."/>
            <person name="Copeland A."/>
            <person name="Barry K.W."/>
            <person name="Cichocki N."/>
            <person name="Veneault-Fourrey C."/>
            <person name="LaButti K."/>
            <person name="Lindquist E.A."/>
            <person name="Lipzen A."/>
            <person name="Lundell T."/>
            <person name="Morin E."/>
            <person name="Murat C."/>
            <person name="Riley R."/>
            <person name="Ohm R."/>
            <person name="Sun H."/>
            <person name="Tunlid A."/>
            <person name="Henrissat B."/>
            <person name="Grigoriev I.V."/>
            <person name="Hibbett D.S."/>
            <person name="Martin F."/>
        </authorList>
    </citation>
    <scope>NUCLEOTIDE SEQUENCE [LARGE SCALE GENOMIC DNA]</scope>
    <source>
        <strain evidence="18">LaAM-08-1</strain>
    </source>
</reference>
<dbReference type="AlphaFoldDB" id="A0A0C9WIU1"/>
<evidence type="ECO:0000256" key="6">
    <source>
        <dbReference type="ARBA" id="ARBA00022617"/>
    </source>
</evidence>
<feature type="domain" description="CFEM" evidence="16">
    <location>
        <begin position="1"/>
        <end position="111"/>
    </location>
</feature>
<feature type="compositionally biased region" description="Low complexity" evidence="14">
    <location>
        <begin position="97"/>
        <end position="124"/>
    </location>
</feature>
<organism evidence="17 18">
    <name type="scientific">Laccaria amethystina LaAM-08-1</name>
    <dbReference type="NCBI Taxonomy" id="1095629"/>
    <lineage>
        <taxon>Eukaryota</taxon>
        <taxon>Fungi</taxon>
        <taxon>Dikarya</taxon>
        <taxon>Basidiomycota</taxon>
        <taxon>Agaricomycotina</taxon>
        <taxon>Agaricomycetes</taxon>
        <taxon>Agaricomycetidae</taxon>
        <taxon>Agaricales</taxon>
        <taxon>Agaricineae</taxon>
        <taxon>Hydnangiaceae</taxon>
        <taxon>Laccaria</taxon>
    </lineage>
</organism>
<feature type="chain" id="PRO_5002216094" description="CFEM domain-containing protein" evidence="15">
    <location>
        <begin position="20"/>
        <end position="205"/>
    </location>
</feature>
<dbReference type="OrthoDB" id="3052806at2759"/>
<dbReference type="InterPro" id="IPR051735">
    <property type="entry name" value="CFEM_domain"/>
</dbReference>
<evidence type="ECO:0000313" key="17">
    <source>
        <dbReference type="EMBL" id="KIJ93534.1"/>
    </source>
</evidence>
<evidence type="ECO:0000256" key="7">
    <source>
        <dbReference type="ARBA" id="ARBA00022723"/>
    </source>
</evidence>
<name>A0A0C9WIU1_9AGAR</name>
<keyword evidence="12" id="KW-0325">Glycoprotein</keyword>
<keyword evidence="9" id="KW-0408">Iron</keyword>
<evidence type="ECO:0000256" key="8">
    <source>
        <dbReference type="ARBA" id="ARBA00022729"/>
    </source>
</evidence>
<comment type="subcellular location">
    <subcellularLocation>
        <location evidence="1">Cell membrane</location>
        <topology evidence="1">Lipid-anchor</topology>
        <topology evidence="1">GPI-anchor</topology>
    </subcellularLocation>
    <subcellularLocation>
        <location evidence="2">Secreted</location>
    </subcellularLocation>
</comment>
<evidence type="ECO:0000256" key="1">
    <source>
        <dbReference type="ARBA" id="ARBA00004609"/>
    </source>
</evidence>
<feature type="signal peptide" evidence="15">
    <location>
        <begin position="1"/>
        <end position="19"/>
    </location>
</feature>
<evidence type="ECO:0000256" key="11">
    <source>
        <dbReference type="ARBA" id="ARBA00023157"/>
    </source>
</evidence>
<gene>
    <name evidence="17" type="ORF">K443DRAFT_684482</name>
</gene>
<evidence type="ECO:0000256" key="5">
    <source>
        <dbReference type="ARBA" id="ARBA00022525"/>
    </source>
</evidence>